<dbReference type="Pfam" id="PF14840">
    <property type="entry name" value="DNA_pol3_delt_C"/>
    <property type="match status" value="1"/>
</dbReference>
<name>J3TGJ8_9ENTR</name>
<dbReference type="EMBL" id="CP003547">
    <property type="protein sequence ID" value="AFP85577.1"/>
    <property type="molecule type" value="Genomic_DNA"/>
</dbReference>
<keyword evidence="4 12" id="KW-0548">Nucleotidyltransferase</keyword>
<sequence length="344" mass="39858">MITLCAEELAIHLRQRLCPCYLLFGNDFLLLEESQNYIRKQARSNKFNENFNIILDSNTDWEFIFSLCQTRSLFVNRQTLLLILPDIGVNTVIANKMLQLVSLLHEDIILILRGTKLTQCIKKSAWFKMVSKYAVLITCVTPEGEKLSLWLKKRAKNINLRLDDAACNLLCYSYEGNLLALSQVLEQIFLLYPDGKELTVSHVENMLNNSVNFTVFQWVHALLSGKIKRALHILHHLQSEDIHPLILLRNIQNEILFLLTLKRQISSVSLYTQFNKNKIWCDRRILLTTALERLSLAQLLNIVTMMTKIELTFKQDSFYPVWFDLRTLSLLLCGKSVSMGMFNA</sequence>
<dbReference type="Gene3D" id="1.20.272.10">
    <property type="match status" value="1"/>
</dbReference>
<evidence type="ECO:0000259" key="11">
    <source>
        <dbReference type="Pfam" id="PF14840"/>
    </source>
</evidence>
<evidence type="ECO:0000256" key="2">
    <source>
        <dbReference type="ARBA" id="ARBA00017703"/>
    </source>
</evidence>
<accession>J3TGJ8</accession>
<dbReference type="OrthoDB" id="9770982at2"/>
<evidence type="ECO:0000256" key="1">
    <source>
        <dbReference type="ARBA" id="ARBA00012417"/>
    </source>
</evidence>
<feature type="domain" description="DNA polymerase III subunit delta C-terminal" evidence="11">
    <location>
        <begin position="216"/>
        <end position="337"/>
    </location>
</feature>
<dbReference type="PANTHER" id="PTHR34388:SF1">
    <property type="entry name" value="DNA POLYMERASE III SUBUNIT DELTA"/>
    <property type="match status" value="1"/>
</dbReference>
<organism evidence="12 13">
    <name type="scientific">secondary endosymbiont of Heteropsylla cubana</name>
    <dbReference type="NCBI Taxonomy" id="134287"/>
    <lineage>
        <taxon>Bacteria</taxon>
        <taxon>Pseudomonadati</taxon>
        <taxon>Pseudomonadota</taxon>
        <taxon>Gammaproteobacteria</taxon>
        <taxon>Enterobacterales</taxon>
        <taxon>Enterobacteriaceae</taxon>
        <taxon>aphid secondary symbionts</taxon>
    </lineage>
</organism>
<evidence type="ECO:0000256" key="4">
    <source>
        <dbReference type="ARBA" id="ARBA00022695"/>
    </source>
</evidence>
<keyword evidence="13" id="KW-1185">Reference proteome</keyword>
<dbReference type="GO" id="GO:0003887">
    <property type="term" value="F:DNA-directed DNA polymerase activity"/>
    <property type="evidence" value="ECO:0007669"/>
    <property type="project" value="UniProtKB-UniRule"/>
</dbReference>
<dbReference type="InterPro" id="IPR010372">
    <property type="entry name" value="DNA_pol3_delta_N"/>
</dbReference>
<keyword evidence="3 12" id="KW-0808">Transferase</keyword>
<dbReference type="InterPro" id="IPR008921">
    <property type="entry name" value="DNA_pol3_clamp-load_cplx_C"/>
</dbReference>
<dbReference type="GO" id="GO:0006261">
    <property type="term" value="P:DNA-templated DNA replication"/>
    <property type="evidence" value="ECO:0007669"/>
    <property type="project" value="TreeGrafter"/>
</dbReference>
<dbReference type="GO" id="GO:0003677">
    <property type="term" value="F:DNA binding"/>
    <property type="evidence" value="ECO:0007669"/>
    <property type="project" value="InterPro"/>
</dbReference>
<dbReference type="Proteomes" id="UP000003937">
    <property type="component" value="Chromosome"/>
</dbReference>
<keyword evidence="5" id="KW-0235">DNA replication</keyword>
<dbReference type="Gene3D" id="3.40.50.300">
    <property type="entry name" value="P-loop containing nucleotide triphosphate hydrolases"/>
    <property type="match status" value="1"/>
</dbReference>
<dbReference type="InterPro" id="IPR005790">
    <property type="entry name" value="DNA_polIII_delta"/>
</dbReference>
<evidence type="ECO:0000256" key="8">
    <source>
        <dbReference type="ARBA" id="ARBA00049244"/>
    </source>
</evidence>
<keyword evidence="6" id="KW-0239">DNA-directed DNA polymerase</keyword>
<dbReference type="KEGG" id="sehc:A35E_00271"/>
<dbReference type="PATRIC" id="fig|134287.3.peg.262"/>
<dbReference type="STRING" id="134287.A35E_00271"/>
<reference evidence="12 13" key="1">
    <citation type="journal article" date="2012" name="Mol. Biol. Evol.">
        <title>Genome reduction and co-evolution between the primary and secondary bacterial symbionts of psyllids.</title>
        <authorList>
            <person name="Sloan D.B."/>
            <person name="Moran N.A."/>
        </authorList>
    </citation>
    <scope>NUCLEOTIDE SEQUENCE [LARGE SCALE GENOMIC DNA]</scope>
    <source>
        <strain evidence="12">Hcub_S</strain>
    </source>
</reference>
<dbReference type="NCBIfam" id="TIGR01128">
    <property type="entry name" value="holA"/>
    <property type="match status" value="1"/>
</dbReference>
<evidence type="ECO:0000256" key="3">
    <source>
        <dbReference type="ARBA" id="ARBA00022679"/>
    </source>
</evidence>
<dbReference type="RefSeq" id="WP_014888874.1">
    <property type="nucleotide sequence ID" value="NC_018420.1"/>
</dbReference>
<dbReference type="Pfam" id="PF06144">
    <property type="entry name" value="DNA_pol3_delta"/>
    <property type="match status" value="1"/>
</dbReference>
<dbReference type="CDD" id="cd18138">
    <property type="entry name" value="HLD_clamp_pol_III_delta"/>
    <property type="match status" value="1"/>
</dbReference>
<evidence type="ECO:0000313" key="13">
    <source>
        <dbReference type="Proteomes" id="UP000003937"/>
    </source>
</evidence>
<proteinExistence type="inferred from homology"/>
<evidence type="ECO:0000256" key="9">
    <source>
        <dbReference type="NCBIfam" id="TIGR01128"/>
    </source>
</evidence>
<feature type="domain" description="DNA polymerase III delta N-terminal" evidence="10">
    <location>
        <begin position="21"/>
        <end position="139"/>
    </location>
</feature>
<evidence type="ECO:0000256" key="6">
    <source>
        <dbReference type="ARBA" id="ARBA00022932"/>
    </source>
</evidence>
<dbReference type="EC" id="2.7.7.7" evidence="1 9"/>
<evidence type="ECO:0000256" key="7">
    <source>
        <dbReference type="ARBA" id="ARBA00034754"/>
    </source>
</evidence>
<dbReference type="Gene3D" id="1.10.8.60">
    <property type="match status" value="1"/>
</dbReference>
<dbReference type="GO" id="GO:0009360">
    <property type="term" value="C:DNA polymerase III complex"/>
    <property type="evidence" value="ECO:0007669"/>
    <property type="project" value="UniProtKB-UniRule"/>
</dbReference>
<dbReference type="SUPFAM" id="SSF52540">
    <property type="entry name" value="P-loop containing nucleoside triphosphate hydrolases"/>
    <property type="match status" value="1"/>
</dbReference>
<evidence type="ECO:0000259" key="10">
    <source>
        <dbReference type="Pfam" id="PF06144"/>
    </source>
</evidence>
<evidence type="ECO:0000313" key="12">
    <source>
        <dbReference type="EMBL" id="AFP85577.1"/>
    </source>
</evidence>
<gene>
    <name evidence="12" type="ORF">A35E_00271</name>
</gene>
<evidence type="ECO:0000256" key="5">
    <source>
        <dbReference type="ARBA" id="ARBA00022705"/>
    </source>
</evidence>
<dbReference type="InterPro" id="IPR027417">
    <property type="entry name" value="P-loop_NTPase"/>
</dbReference>
<protein>
    <recommendedName>
        <fullName evidence="2 9">DNA polymerase III subunit delta</fullName>
        <ecNumber evidence="1 9">2.7.7.7</ecNumber>
    </recommendedName>
</protein>
<dbReference type="SUPFAM" id="SSF48019">
    <property type="entry name" value="post-AAA+ oligomerization domain-like"/>
    <property type="match status" value="1"/>
</dbReference>
<comment type="similarity">
    <text evidence="7">Belongs to the DNA polymerase HolA subunit family.</text>
</comment>
<dbReference type="PANTHER" id="PTHR34388">
    <property type="entry name" value="DNA POLYMERASE III SUBUNIT DELTA"/>
    <property type="match status" value="1"/>
</dbReference>
<dbReference type="AlphaFoldDB" id="J3TGJ8"/>
<comment type="catalytic activity">
    <reaction evidence="8">
        <text>DNA(n) + a 2'-deoxyribonucleoside 5'-triphosphate = DNA(n+1) + diphosphate</text>
        <dbReference type="Rhea" id="RHEA:22508"/>
        <dbReference type="Rhea" id="RHEA-COMP:17339"/>
        <dbReference type="Rhea" id="RHEA-COMP:17340"/>
        <dbReference type="ChEBI" id="CHEBI:33019"/>
        <dbReference type="ChEBI" id="CHEBI:61560"/>
        <dbReference type="ChEBI" id="CHEBI:173112"/>
        <dbReference type="EC" id="2.7.7.7"/>
    </reaction>
</comment>
<dbReference type="HOGENOM" id="CLU_044694_0_2_6"/>
<dbReference type="InterPro" id="IPR032780">
    <property type="entry name" value="DNA_pol3_delt_C"/>
</dbReference>